<dbReference type="Gene3D" id="3.40.50.720">
    <property type="entry name" value="NAD(P)-binding Rossmann-like Domain"/>
    <property type="match status" value="1"/>
</dbReference>
<dbReference type="Gene3D" id="3.90.180.10">
    <property type="entry name" value="Medium-chain alcohol dehydrogenases, catalytic domain"/>
    <property type="match status" value="1"/>
</dbReference>
<evidence type="ECO:0000256" key="5">
    <source>
        <dbReference type="ARBA" id="ARBA00023002"/>
    </source>
</evidence>
<feature type="domain" description="Alcohol dehydrogenase-like N-terminal" evidence="9">
    <location>
        <begin position="3"/>
        <end position="87"/>
    </location>
</feature>
<dbReference type="OrthoDB" id="5363962at2759"/>
<dbReference type="STRING" id="1522189.A0A316W5G8"/>
<evidence type="ECO:0000256" key="4">
    <source>
        <dbReference type="ARBA" id="ARBA00022833"/>
    </source>
</evidence>
<dbReference type="EMBL" id="KZ819357">
    <property type="protein sequence ID" value="PWN45107.1"/>
    <property type="molecule type" value="Genomic_DNA"/>
</dbReference>
<evidence type="ECO:0000313" key="10">
    <source>
        <dbReference type="EMBL" id="PWN45107.1"/>
    </source>
</evidence>
<dbReference type="GO" id="GO:0004022">
    <property type="term" value="F:alcohol dehydrogenase (NAD+) activity"/>
    <property type="evidence" value="ECO:0007669"/>
    <property type="project" value="TreeGrafter"/>
</dbReference>
<feature type="domain" description="Alcohol dehydrogenase-like C-terminal" evidence="8">
    <location>
        <begin position="128"/>
        <end position="250"/>
    </location>
</feature>
<gene>
    <name evidence="10" type="ORF">IE81DRAFT_298253</name>
</gene>
<comment type="similarity">
    <text evidence="2 7">Belongs to the zinc-containing alcohol dehydrogenase family.</text>
</comment>
<evidence type="ECO:0000256" key="1">
    <source>
        <dbReference type="ARBA" id="ARBA00001947"/>
    </source>
</evidence>
<evidence type="ECO:0000259" key="8">
    <source>
        <dbReference type="Pfam" id="PF00107"/>
    </source>
</evidence>
<dbReference type="InterPro" id="IPR036291">
    <property type="entry name" value="NAD(P)-bd_dom_sf"/>
</dbReference>
<keyword evidence="11" id="KW-1185">Reference proteome</keyword>
<dbReference type="PANTHER" id="PTHR42940:SF7">
    <property type="entry name" value="ALCOHOL DEHYDROGENASE-LIKE N-TERMINAL DOMAIN-CONTAINING PROTEIN"/>
    <property type="match status" value="1"/>
</dbReference>
<dbReference type="AlphaFoldDB" id="A0A316W5G8"/>
<keyword evidence="6" id="KW-0520">NAD</keyword>
<dbReference type="GO" id="GO:0008270">
    <property type="term" value="F:zinc ion binding"/>
    <property type="evidence" value="ECO:0007669"/>
    <property type="project" value="InterPro"/>
</dbReference>
<dbReference type="RefSeq" id="XP_025372267.1">
    <property type="nucleotide sequence ID" value="XM_025512178.1"/>
</dbReference>
<comment type="cofactor">
    <cofactor evidence="1 7">
        <name>Zn(2+)</name>
        <dbReference type="ChEBI" id="CHEBI:29105"/>
    </cofactor>
</comment>
<proteinExistence type="inferred from homology"/>
<name>A0A316W5G8_9BASI</name>
<protein>
    <submittedName>
        <fullName evidence="10">Zinc-type alcohol dehydrogenase</fullName>
    </submittedName>
</protein>
<dbReference type="InterPro" id="IPR013149">
    <property type="entry name" value="ADH-like_C"/>
</dbReference>
<dbReference type="GeneID" id="37034048"/>
<evidence type="ECO:0000259" key="9">
    <source>
        <dbReference type="Pfam" id="PF08240"/>
    </source>
</evidence>
<keyword evidence="3 7" id="KW-0479">Metal-binding</keyword>
<dbReference type="Proteomes" id="UP000245783">
    <property type="component" value="Unassembled WGS sequence"/>
</dbReference>
<evidence type="ECO:0000256" key="6">
    <source>
        <dbReference type="ARBA" id="ARBA00023027"/>
    </source>
</evidence>
<dbReference type="SUPFAM" id="SSF50129">
    <property type="entry name" value="GroES-like"/>
    <property type="match status" value="1"/>
</dbReference>
<dbReference type="InterPro" id="IPR013154">
    <property type="entry name" value="ADH-like_N"/>
</dbReference>
<sequence length="290" mass="29939">MGTPYPMSPGHEIVGTIASAGANVGNDWKQGALVGVGWNGGYCTRCQPCRLGDFTACQNSKVTGVNKDGGHQEYVIAHWTALVKMPENSGISNAELAPLLCAGNTVWEALHASPARAGDVVVVSGLGGLGHLALQYARKMGFIVVAVSGSKDKADLAKKLGAHYYFSAEDDVAAEVGKLGGAKAAIATAPSAKAISSLVPLLSRYGEVIVVGVPGDGNLEVSAMALVSKRAALRGYSCGASAENEKTIKFSVAEDVKAMVHKFPLDKANDALDGVLNGKPKFRVSCLDIG</sequence>
<dbReference type="PROSITE" id="PS00059">
    <property type="entry name" value="ADH_ZINC"/>
    <property type="match status" value="1"/>
</dbReference>
<evidence type="ECO:0000313" key="11">
    <source>
        <dbReference type="Proteomes" id="UP000245783"/>
    </source>
</evidence>
<dbReference type="SUPFAM" id="SSF51735">
    <property type="entry name" value="NAD(P)-binding Rossmann-fold domains"/>
    <property type="match status" value="1"/>
</dbReference>
<reference evidence="10 11" key="1">
    <citation type="journal article" date="2018" name="Mol. Biol. Evol.">
        <title>Broad Genomic Sampling Reveals a Smut Pathogenic Ancestry of the Fungal Clade Ustilaginomycotina.</title>
        <authorList>
            <person name="Kijpornyongpan T."/>
            <person name="Mondo S.J."/>
            <person name="Barry K."/>
            <person name="Sandor L."/>
            <person name="Lee J."/>
            <person name="Lipzen A."/>
            <person name="Pangilinan J."/>
            <person name="LaButti K."/>
            <person name="Hainaut M."/>
            <person name="Henrissat B."/>
            <person name="Grigoriev I.V."/>
            <person name="Spatafora J.W."/>
            <person name="Aime M.C."/>
        </authorList>
    </citation>
    <scope>NUCLEOTIDE SEQUENCE [LARGE SCALE GENOMIC DNA]</scope>
    <source>
        <strain evidence="10 11">MCA 4658</strain>
    </source>
</reference>
<dbReference type="Pfam" id="PF00107">
    <property type="entry name" value="ADH_zinc_N"/>
    <property type="match status" value="1"/>
</dbReference>
<keyword evidence="4 7" id="KW-0862">Zinc</keyword>
<dbReference type="FunFam" id="3.40.50.720:FF:000039">
    <property type="entry name" value="Alcohol dehydrogenase AdhP"/>
    <property type="match status" value="1"/>
</dbReference>
<evidence type="ECO:0000256" key="7">
    <source>
        <dbReference type="RuleBase" id="RU361277"/>
    </source>
</evidence>
<organism evidence="10 11">
    <name type="scientific">Ceraceosorus guamensis</name>
    <dbReference type="NCBI Taxonomy" id="1522189"/>
    <lineage>
        <taxon>Eukaryota</taxon>
        <taxon>Fungi</taxon>
        <taxon>Dikarya</taxon>
        <taxon>Basidiomycota</taxon>
        <taxon>Ustilaginomycotina</taxon>
        <taxon>Exobasidiomycetes</taxon>
        <taxon>Ceraceosorales</taxon>
        <taxon>Ceraceosoraceae</taxon>
        <taxon>Ceraceosorus</taxon>
    </lineage>
</organism>
<evidence type="ECO:0000256" key="2">
    <source>
        <dbReference type="ARBA" id="ARBA00008072"/>
    </source>
</evidence>
<dbReference type="InterPro" id="IPR002328">
    <property type="entry name" value="ADH_Zn_CS"/>
</dbReference>
<evidence type="ECO:0000256" key="3">
    <source>
        <dbReference type="ARBA" id="ARBA00022723"/>
    </source>
</evidence>
<accession>A0A316W5G8</accession>
<dbReference type="InParanoid" id="A0A316W5G8"/>
<dbReference type="PANTHER" id="PTHR42940">
    <property type="entry name" value="ALCOHOL DEHYDROGENASE 1-RELATED"/>
    <property type="match status" value="1"/>
</dbReference>
<dbReference type="InterPro" id="IPR011032">
    <property type="entry name" value="GroES-like_sf"/>
</dbReference>
<dbReference type="GO" id="GO:0005737">
    <property type="term" value="C:cytoplasm"/>
    <property type="evidence" value="ECO:0007669"/>
    <property type="project" value="TreeGrafter"/>
</dbReference>
<dbReference type="Pfam" id="PF08240">
    <property type="entry name" value="ADH_N"/>
    <property type="match status" value="1"/>
</dbReference>
<keyword evidence="5" id="KW-0560">Oxidoreductase</keyword>